<dbReference type="SUPFAM" id="SSF52833">
    <property type="entry name" value="Thioredoxin-like"/>
    <property type="match status" value="1"/>
</dbReference>
<dbReference type="InterPro" id="IPR040079">
    <property type="entry name" value="Glutathione_S-Trfase"/>
</dbReference>
<evidence type="ECO:0000259" key="1">
    <source>
        <dbReference type="PROSITE" id="PS50404"/>
    </source>
</evidence>
<dbReference type="SUPFAM" id="SSF47616">
    <property type="entry name" value="GST C-terminal domain-like"/>
    <property type="match status" value="1"/>
</dbReference>
<dbReference type="GO" id="GO:0005737">
    <property type="term" value="C:cytoplasm"/>
    <property type="evidence" value="ECO:0007669"/>
    <property type="project" value="TreeGrafter"/>
</dbReference>
<dbReference type="InterPro" id="IPR010987">
    <property type="entry name" value="Glutathione-S-Trfase_C-like"/>
</dbReference>
<proteinExistence type="predicted"/>
<evidence type="ECO:0000313" key="3">
    <source>
        <dbReference type="EMBL" id="AMG72830.1"/>
    </source>
</evidence>
<dbReference type="Pfam" id="PF13409">
    <property type="entry name" value="GST_N_2"/>
    <property type="match status" value="1"/>
</dbReference>
<dbReference type="PANTHER" id="PTHR43968:SF6">
    <property type="entry name" value="GLUTATHIONE S-TRANSFERASE OMEGA"/>
    <property type="match status" value="1"/>
</dbReference>
<dbReference type="AlphaFoldDB" id="A0AA86GIB1"/>
<feature type="domain" description="GST N-terminal" evidence="1">
    <location>
        <begin position="1"/>
        <end position="81"/>
    </location>
</feature>
<dbReference type="InterPro" id="IPR036249">
    <property type="entry name" value="Thioredoxin-like_sf"/>
</dbReference>
<dbReference type="RefSeq" id="WP_067180381.1">
    <property type="nucleotide sequence ID" value="NZ_CP012199.1"/>
</dbReference>
<protein>
    <submittedName>
        <fullName evidence="3">Glutathione S-transferase</fullName>
        <ecNumber evidence="3">2.5.1.18</ecNumber>
    </submittedName>
</protein>
<reference evidence="3 4" key="1">
    <citation type="journal article" date="2016" name="BMC Genomics">
        <title>Genomic analysis of the nitrate-respiring Sphingopyxis granuli (formerly Sphingomonas macrogoltabida) strain TFA.</title>
        <authorList>
            <person name="Garcia-Romero I."/>
            <person name="Perez-Pulido A.J."/>
            <person name="Gonzalez-Flores Y.E."/>
            <person name="Reyes-Ramirez F."/>
            <person name="Santero E."/>
            <person name="Floriano B."/>
        </authorList>
    </citation>
    <scope>NUCLEOTIDE SEQUENCE [LARGE SCALE GENOMIC DNA]</scope>
    <source>
        <strain evidence="3 4">TFA</strain>
    </source>
</reference>
<organism evidence="3 4">
    <name type="scientific">Sphingopyxis granuli</name>
    <dbReference type="NCBI Taxonomy" id="267128"/>
    <lineage>
        <taxon>Bacteria</taxon>
        <taxon>Pseudomonadati</taxon>
        <taxon>Pseudomonadota</taxon>
        <taxon>Alphaproteobacteria</taxon>
        <taxon>Sphingomonadales</taxon>
        <taxon>Sphingomonadaceae</taxon>
        <taxon>Sphingopyxis</taxon>
    </lineage>
</organism>
<dbReference type="InterPro" id="IPR034345">
    <property type="entry name" value="Gtt2-like_N"/>
</dbReference>
<gene>
    <name evidence="3" type="ORF">SGRAN_0434</name>
</gene>
<feature type="domain" description="GST C-terminal" evidence="2">
    <location>
        <begin position="86"/>
        <end position="205"/>
    </location>
</feature>
<dbReference type="InterPro" id="IPR050983">
    <property type="entry name" value="GST_Omega/HSP26"/>
</dbReference>
<dbReference type="EMBL" id="CP012199">
    <property type="protein sequence ID" value="AMG72830.1"/>
    <property type="molecule type" value="Genomic_DNA"/>
</dbReference>
<sequence length="205" mass="22358">MQFYNSVGPNPRVVTLFMAEKGIDIPTVEVDLRGGENRRAPYNSAVNPAGQTPALALDDGSVLTEITAICEYLEELFPAPPLIGTTAEERARTRMWVRRVDLKICEPLANGFRFAEGLPLFESRMRCVPEAAPGLKAIAQDGLRWLDPLIAGRDFIAGDRLSLADLLLFAFLDFGATVGQPLDPACTNIARWFAGMKARPGANPN</sequence>
<dbReference type="InterPro" id="IPR036282">
    <property type="entry name" value="Glutathione-S-Trfase_C_sf"/>
</dbReference>
<dbReference type="CDD" id="cd03051">
    <property type="entry name" value="GST_N_GTT2_like"/>
    <property type="match status" value="1"/>
</dbReference>
<dbReference type="SFLD" id="SFLDS00019">
    <property type="entry name" value="Glutathione_Transferase_(cytos"/>
    <property type="match status" value="1"/>
</dbReference>
<dbReference type="Gene3D" id="1.20.1050.10">
    <property type="match status" value="1"/>
</dbReference>
<evidence type="ECO:0000313" key="4">
    <source>
        <dbReference type="Proteomes" id="UP000058599"/>
    </source>
</evidence>
<dbReference type="KEGG" id="sgi:SGRAN_0434"/>
<dbReference type="SFLD" id="SFLDG00358">
    <property type="entry name" value="Main_(cytGST)"/>
    <property type="match status" value="1"/>
</dbReference>
<keyword evidence="4" id="KW-1185">Reference proteome</keyword>
<dbReference type="Proteomes" id="UP000058599">
    <property type="component" value="Chromosome"/>
</dbReference>
<dbReference type="PANTHER" id="PTHR43968">
    <property type="match status" value="1"/>
</dbReference>
<dbReference type="InterPro" id="IPR004045">
    <property type="entry name" value="Glutathione_S-Trfase_N"/>
</dbReference>
<dbReference type="PROSITE" id="PS50405">
    <property type="entry name" value="GST_CTER"/>
    <property type="match status" value="1"/>
</dbReference>
<dbReference type="Gene3D" id="3.40.30.10">
    <property type="entry name" value="Glutaredoxin"/>
    <property type="match status" value="1"/>
</dbReference>
<dbReference type="GO" id="GO:0004364">
    <property type="term" value="F:glutathione transferase activity"/>
    <property type="evidence" value="ECO:0007669"/>
    <property type="project" value="UniProtKB-EC"/>
</dbReference>
<accession>A0AA86GIB1</accession>
<dbReference type="Pfam" id="PF00043">
    <property type="entry name" value="GST_C"/>
    <property type="match status" value="1"/>
</dbReference>
<name>A0AA86GIB1_9SPHN</name>
<dbReference type="InterPro" id="IPR004046">
    <property type="entry name" value="GST_C"/>
</dbReference>
<evidence type="ECO:0000259" key="2">
    <source>
        <dbReference type="PROSITE" id="PS50405"/>
    </source>
</evidence>
<dbReference type="PROSITE" id="PS50404">
    <property type="entry name" value="GST_NTER"/>
    <property type="match status" value="1"/>
</dbReference>
<dbReference type="EC" id="2.5.1.18" evidence="3"/>
<keyword evidence="3" id="KW-0808">Transferase</keyword>